<dbReference type="Proteomes" id="UP001327560">
    <property type="component" value="Chromosome 1"/>
</dbReference>
<sequence length="294" mass="32750">MFADDILLMFRANPRSLNTIQQIFSLYAKITGQTINLAKSEIFFPRNTSRATIRTLSSKLQMKVGSFPFKYLRAIIAPRRPPSTTYNFILGLIKAKLGSWRSAFLSQAGRVILINSSCIDKIEQNTRNFLWSDTPDKKAIHHISWDTVTLPKSEGGLGIHDIHTSCLALQAKRIQCHLNKLSSPWSDIVKAKYQDPRLPLSTNSKSSWSWQLFFKAFSLLAPGFFKVTNGGIGMIVRNAEGICLIAKSSYIEGNSPLVIEALAVQMPTKLPIGQQIELASVRMRGYGPPSAHPS</sequence>
<protein>
    <submittedName>
        <fullName evidence="1">Ribonuclease H protein</fullName>
    </submittedName>
</protein>
<dbReference type="PANTHER" id="PTHR33116:SF78">
    <property type="entry name" value="OS12G0587133 PROTEIN"/>
    <property type="match status" value="1"/>
</dbReference>
<gene>
    <name evidence="1" type="ORF">Cni_G02163</name>
</gene>
<dbReference type="PANTHER" id="PTHR33116">
    <property type="entry name" value="REVERSE TRANSCRIPTASE ZINC-BINDING DOMAIN-CONTAINING PROTEIN-RELATED-RELATED"/>
    <property type="match status" value="1"/>
</dbReference>
<reference evidence="1 2" key="1">
    <citation type="submission" date="2023-10" db="EMBL/GenBank/DDBJ databases">
        <title>Chromosome-scale genome assembly provides insights into flower coloration mechanisms of Canna indica.</title>
        <authorList>
            <person name="Li C."/>
        </authorList>
    </citation>
    <scope>NUCLEOTIDE SEQUENCE [LARGE SCALE GENOMIC DNA]</scope>
    <source>
        <tissue evidence="1">Flower</tissue>
    </source>
</reference>
<organism evidence="1 2">
    <name type="scientific">Canna indica</name>
    <name type="common">Indian-shot</name>
    <dbReference type="NCBI Taxonomy" id="4628"/>
    <lineage>
        <taxon>Eukaryota</taxon>
        <taxon>Viridiplantae</taxon>
        <taxon>Streptophyta</taxon>
        <taxon>Embryophyta</taxon>
        <taxon>Tracheophyta</taxon>
        <taxon>Spermatophyta</taxon>
        <taxon>Magnoliopsida</taxon>
        <taxon>Liliopsida</taxon>
        <taxon>Zingiberales</taxon>
        <taxon>Cannaceae</taxon>
        <taxon>Canna</taxon>
    </lineage>
</organism>
<proteinExistence type="predicted"/>
<name>A0AAQ3PZE0_9LILI</name>
<dbReference type="EMBL" id="CP136890">
    <property type="protein sequence ID" value="WOK93465.1"/>
    <property type="molecule type" value="Genomic_DNA"/>
</dbReference>
<accession>A0AAQ3PZE0</accession>
<evidence type="ECO:0000313" key="1">
    <source>
        <dbReference type="EMBL" id="WOK93465.1"/>
    </source>
</evidence>
<evidence type="ECO:0000313" key="2">
    <source>
        <dbReference type="Proteomes" id="UP001327560"/>
    </source>
</evidence>
<dbReference type="AlphaFoldDB" id="A0AAQ3PZE0"/>
<keyword evidence="2" id="KW-1185">Reference proteome</keyword>